<keyword evidence="4" id="KW-0067">ATP-binding</keyword>
<evidence type="ECO:0000259" key="6">
    <source>
        <dbReference type="PROSITE" id="PS50146"/>
    </source>
</evidence>
<keyword evidence="5" id="KW-0472">Membrane</keyword>
<accession>B9ETC9</accession>
<keyword evidence="5" id="KW-0812">Transmembrane</keyword>
<protein>
    <recommendedName>
        <fullName evidence="6">DAGKc domain-containing protein</fullName>
    </recommendedName>
</protein>
<dbReference type="PANTHER" id="PTHR12358:SF31">
    <property type="entry name" value="ACYLGLYCEROL KINASE, MITOCHONDRIAL"/>
    <property type="match status" value="1"/>
</dbReference>
<dbReference type="Proteomes" id="UP000007752">
    <property type="component" value="Chromosome 1"/>
</dbReference>
<evidence type="ECO:0000256" key="2">
    <source>
        <dbReference type="ARBA" id="ARBA00022741"/>
    </source>
</evidence>
<reference evidence="7" key="1">
    <citation type="journal article" date="2005" name="PLoS Biol.">
        <title>The genomes of Oryza sativa: a history of duplications.</title>
        <authorList>
            <person name="Yu J."/>
            <person name="Wang J."/>
            <person name="Lin W."/>
            <person name="Li S."/>
            <person name="Li H."/>
            <person name="Zhou J."/>
            <person name="Ni P."/>
            <person name="Dong W."/>
            <person name="Hu S."/>
            <person name="Zeng C."/>
            <person name="Zhang J."/>
            <person name="Zhang Y."/>
            <person name="Li R."/>
            <person name="Xu Z."/>
            <person name="Li S."/>
            <person name="Li X."/>
            <person name="Zheng H."/>
            <person name="Cong L."/>
            <person name="Lin L."/>
            <person name="Yin J."/>
            <person name="Geng J."/>
            <person name="Li G."/>
            <person name="Shi J."/>
            <person name="Liu J."/>
            <person name="Lv H."/>
            <person name="Li J."/>
            <person name="Wang J."/>
            <person name="Deng Y."/>
            <person name="Ran L."/>
            <person name="Shi X."/>
            <person name="Wang X."/>
            <person name="Wu Q."/>
            <person name="Li C."/>
            <person name="Ren X."/>
            <person name="Wang J."/>
            <person name="Wang X."/>
            <person name="Li D."/>
            <person name="Liu D."/>
            <person name="Zhang X."/>
            <person name="Ji Z."/>
            <person name="Zhao W."/>
            <person name="Sun Y."/>
            <person name="Zhang Z."/>
            <person name="Bao J."/>
            <person name="Han Y."/>
            <person name="Dong L."/>
            <person name="Ji J."/>
            <person name="Chen P."/>
            <person name="Wu S."/>
            <person name="Liu J."/>
            <person name="Xiao Y."/>
            <person name="Bu D."/>
            <person name="Tan J."/>
            <person name="Yang L."/>
            <person name="Ye C."/>
            <person name="Zhang J."/>
            <person name="Xu J."/>
            <person name="Zhou Y."/>
            <person name="Yu Y."/>
            <person name="Zhang B."/>
            <person name="Zhuang S."/>
            <person name="Wei H."/>
            <person name="Liu B."/>
            <person name="Lei M."/>
            <person name="Yu H."/>
            <person name="Li Y."/>
            <person name="Xu H."/>
            <person name="Wei S."/>
            <person name="He X."/>
            <person name="Fang L."/>
            <person name="Zhang Z."/>
            <person name="Zhang Y."/>
            <person name="Huang X."/>
            <person name="Su Z."/>
            <person name="Tong W."/>
            <person name="Li J."/>
            <person name="Tong Z."/>
            <person name="Li S."/>
            <person name="Ye J."/>
            <person name="Wang L."/>
            <person name="Fang L."/>
            <person name="Lei T."/>
            <person name="Chen C."/>
            <person name="Chen H."/>
            <person name="Xu Z."/>
            <person name="Li H."/>
            <person name="Huang H."/>
            <person name="Zhang F."/>
            <person name="Xu H."/>
            <person name="Li N."/>
            <person name="Zhao C."/>
            <person name="Li S."/>
            <person name="Dong L."/>
            <person name="Huang Y."/>
            <person name="Li L."/>
            <person name="Xi Y."/>
            <person name="Qi Q."/>
            <person name="Li W."/>
            <person name="Zhang B."/>
            <person name="Hu W."/>
            <person name="Zhang Y."/>
            <person name="Tian X."/>
            <person name="Jiao Y."/>
            <person name="Liang X."/>
            <person name="Jin J."/>
            <person name="Gao L."/>
            <person name="Zheng W."/>
            <person name="Hao B."/>
            <person name="Liu S."/>
            <person name="Wang W."/>
            <person name="Yuan L."/>
            <person name="Cao M."/>
            <person name="McDermott J."/>
            <person name="Samudrala R."/>
            <person name="Wang J."/>
            <person name="Wong G.K."/>
            <person name="Yang H."/>
        </authorList>
    </citation>
    <scope>NUCLEOTIDE SEQUENCE [LARGE SCALE GENOMIC DNA]</scope>
</reference>
<keyword evidence="2" id="KW-0547">Nucleotide-binding</keyword>
<dbReference type="Pfam" id="PF00781">
    <property type="entry name" value="DAGK_cat"/>
    <property type="match status" value="2"/>
</dbReference>
<dbReference type="Gene3D" id="3.40.50.10330">
    <property type="entry name" value="Probable inorganic polyphosphate/atp-NAD kinase, domain 1"/>
    <property type="match status" value="1"/>
</dbReference>
<evidence type="ECO:0000313" key="7">
    <source>
        <dbReference type="EMBL" id="EEE55497.1"/>
    </source>
</evidence>
<dbReference type="EMBL" id="CM000138">
    <property type="protein sequence ID" value="EEE55497.1"/>
    <property type="molecule type" value="Genomic_DNA"/>
</dbReference>
<dbReference type="InterPro" id="IPR045540">
    <property type="entry name" value="YegS/DAGK_C"/>
</dbReference>
<evidence type="ECO:0000256" key="3">
    <source>
        <dbReference type="ARBA" id="ARBA00022777"/>
    </source>
</evidence>
<dbReference type="InterPro" id="IPR016064">
    <property type="entry name" value="NAD/diacylglycerol_kinase_sf"/>
</dbReference>
<reference evidence="7" key="2">
    <citation type="submission" date="2008-12" db="EMBL/GenBank/DDBJ databases">
        <title>Improved gene annotation of the rice (Oryza sativa) genomes.</title>
        <authorList>
            <person name="Wang J."/>
            <person name="Li R."/>
            <person name="Fan W."/>
            <person name="Huang Q."/>
            <person name="Zhang J."/>
            <person name="Zhou Y."/>
            <person name="Hu Y."/>
            <person name="Zi S."/>
            <person name="Li J."/>
            <person name="Ni P."/>
            <person name="Zheng H."/>
            <person name="Zhang Y."/>
            <person name="Zhao M."/>
            <person name="Hao Q."/>
            <person name="McDermott J."/>
            <person name="Samudrala R."/>
            <person name="Kristiansen K."/>
            <person name="Wong G.K.-S."/>
        </authorList>
    </citation>
    <scope>NUCLEOTIDE SEQUENCE</scope>
</reference>
<organism evidence="7">
    <name type="scientific">Oryza sativa subsp. japonica</name>
    <name type="common">Rice</name>
    <dbReference type="NCBI Taxonomy" id="39947"/>
    <lineage>
        <taxon>Eukaryota</taxon>
        <taxon>Viridiplantae</taxon>
        <taxon>Streptophyta</taxon>
        <taxon>Embryophyta</taxon>
        <taxon>Tracheophyta</taxon>
        <taxon>Spermatophyta</taxon>
        <taxon>Magnoliopsida</taxon>
        <taxon>Liliopsida</taxon>
        <taxon>Poales</taxon>
        <taxon>Poaceae</taxon>
        <taxon>BOP clade</taxon>
        <taxon>Oryzoideae</taxon>
        <taxon>Oryzeae</taxon>
        <taxon>Oryzinae</taxon>
        <taxon>Oryza</taxon>
        <taxon>Oryza sativa</taxon>
    </lineage>
</organism>
<dbReference type="SUPFAM" id="SSF111331">
    <property type="entry name" value="NAD kinase/diacylglycerol kinase-like"/>
    <property type="match status" value="2"/>
</dbReference>
<dbReference type="GO" id="GO:0016301">
    <property type="term" value="F:kinase activity"/>
    <property type="evidence" value="ECO:0007669"/>
    <property type="project" value="UniProtKB-KW"/>
</dbReference>
<dbReference type="GO" id="GO:0016020">
    <property type="term" value="C:membrane"/>
    <property type="evidence" value="ECO:0007669"/>
    <property type="project" value="GOC"/>
</dbReference>
<keyword evidence="1" id="KW-0808">Transferase</keyword>
<evidence type="ECO:0000256" key="5">
    <source>
        <dbReference type="SAM" id="Phobius"/>
    </source>
</evidence>
<keyword evidence="3" id="KW-0418">Kinase</keyword>
<proteinExistence type="predicted"/>
<dbReference type="Pfam" id="PF19279">
    <property type="entry name" value="YegS_C"/>
    <property type="match status" value="1"/>
</dbReference>
<dbReference type="GO" id="GO:0006665">
    <property type="term" value="P:sphingolipid metabolic process"/>
    <property type="evidence" value="ECO:0007669"/>
    <property type="project" value="UniProtKB-ARBA"/>
</dbReference>
<dbReference type="PROSITE" id="PS50146">
    <property type="entry name" value="DAGK"/>
    <property type="match status" value="1"/>
</dbReference>
<dbReference type="InterPro" id="IPR001206">
    <property type="entry name" value="Diacylglycerol_kinase_cat_dom"/>
</dbReference>
<name>B9ETC9_ORYSJ</name>
<dbReference type="GO" id="GO:0005524">
    <property type="term" value="F:ATP binding"/>
    <property type="evidence" value="ECO:0007669"/>
    <property type="project" value="UniProtKB-KW"/>
</dbReference>
<dbReference type="PANTHER" id="PTHR12358">
    <property type="entry name" value="SPHINGOSINE KINASE"/>
    <property type="match status" value="1"/>
</dbReference>
<evidence type="ECO:0000256" key="1">
    <source>
        <dbReference type="ARBA" id="ARBA00022679"/>
    </source>
</evidence>
<dbReference type="InterPro" id="IPR050187">
    <property type="entry name" value="Lipid_Phosphate_FormReg"/>
</dbReference>
<feature type="domain" description="DAGKc" evidence="6">
    <location>
        <begin position="132"/>
        <end position="207"/>
    </location>
</feature>
<sequence>MGDHRATAKVRVNGAPAEATLFCTDPPGAANGGGGDGGELRWRCAGGAAAERVLSLDADVLGVEARGKEVVVKAFVLPADAAARSVSCAAGAGKGGGGRRRRRRDYVFEMAAGEDAAAAWCDRMRGSLDSLGRPKRLFILVNPFGGKKCGKKIYEAEIKPLFEAAGVNVTMQETRYQGHARQVASSLDLARYDGIVCVSGDGVLVEVDFFTDILVYPFRGMRKRLAYDCVKRKGYTSISIGESPDLQERLAKSNKKKDLQVVNGILQRMDWEEAMKIPIGVVPAGTGNGMAKSLLHSASYSQSLDVCTIVQGRKKFFSVLNMTWGLVADIDIESEKYRWMGSARFDFYFPASQARGSLGVWKSLLENDAFSLKDTLALFQALVRIMNLRKYYGSIQYVPAPGYEAYGDVVKQVENCTVECQEQIGKSLCSYQGPSVEFQGSEWRSLDGPFVSIWINNVQWAAESIMAAPGAKFSDGYMDAVIVRDCPKADLLALLMKMGDGSHVKSPYVTYLKVRCLRLSPGQLVENPKRGGIIDVDGEAIARGEGTYGKNQKQDVMGYGPSIQMTVHRALATMVASSILCLYWVFGYTCRM</sequence>
<dbReference type="InterPro" id="IPR017438">
    <property type="entry name" value="ATP-NAD_kinase_N"/>
</dbReference>
<keyword evidence="5" id="KW-1133">Transmembrane helix</keyword>
<evidence type="ECO:0000256" key="4">
    <source>
        <dbReference type="ARBA" id="ARBA00022840"/>
    </source>
</evidence>
<feature type="transmembrane region" description="Helical" evidence="5">
    <location>
        <begin position="570"/>
        <end position="590"/>
    </location>
</feature>
<gene>
    <name evidence="7" type="ORF">OsJ_03685</name>
</gene>
<dbReference type="AlphaFoldDB" id="B9ETC9"/>
<dbReference type="Gene3D" id="2.60.200.40">
    <property type="match status" value="2"/>
</dbReference>